<protein>
    <submittedName>
        <fullName evidence="1">Uncharacterized protein</fullName>
    </submittedName>
</protein>
<reference evidence="1" key="1">
    <citation type="submission" date="2022-10" db="EMBL/GenBank/DDBJ databases">
        <title>Adaptive evolution leads to modifications in subtelomeric GC content in a zoonotic Cryptosporidium species.</title>
        <authorList>
            <person name="Li J."/>
            <person name="Feng Y."/>
            <person name="Xiao L."/>
        </authorList>
    </citation>
    <scope>NUCLEOTIDE SEQUENCE</scope>
    <source>
        <strain evidence="1">33844</strain>
    </source>
</reference>
<dbReference type="AlphaFoldDB" id="A0A9D5DNZ1"/>
<evidence type="ECO:0000313" key="1">
    <source>
        <dbReference type="EMBL" id="KAJ1613768.1"/>
    </source>
</evidence>
<comment type="caution">
    <text evidence="1">The sequence shown here is derived from an EMBL/GenBank/DDBJ whole genome shotgun (WGS) entry which is preliminary data.</text>
</comment>
<dbReference type="OrthoDB" id="336185at2759"/>
<sequence length="241" mass="27917">MDLSIPEVMIRRRIVLEGYLDFSNNVTSWDIYKNMLRKSSEMFVYCHTKRALVCPTPRRRGVKEDGCIVAYNSGYILSVGENEETCSEYILWLRKKFRQHDPSVPLEMKLVNSILRVEIPSKMGLIDIFKLYNTILASKHNFEVVFDPELYTALIINFQQNPVDPSEDISTPPKLLRFPDEQEGEANHEIDQCCFVVSVNYIVVHKVKSHDQGMEAAQMLIKYLYRNDIMVHSNETSTSCP</sequence>
<proteinExistence type="predicted"/>
<dbReference type="EMBL" id="JAPCXC010000001">
    <property type="protein sequence ID" value="KAJ1613768.1"/>
    <property type="molecule type" value="Genomic_DNA"/>
</dbReference>
<accession>A0A9D5DNZ1</accession>
<name>A0A9D5DNZ1_9CRYT</name>
<gene>
    <name evidence="1" type="ORF">OJ253_109</name>
</gene>
<dbReference type="Proteomes" id="UP001067231">
    <property type="component" value="Unassembled WGS sequence"/>
</dbReference>
<organism evidence="1">
    <name type="scientific">Cryptosporidium canis</name>
    <dbReference type="NCBI Taxonomy" id="195482"/>
    <lineage>
        <taxon>Eukaryota</taxon>
        <taxon>Sar</taxon>
        <taxon>Alveolata</taxon>
        <taxon>Apicomplexa</taxon>
        <taxon>Conoidasida</taxon>
        <taxon>Coccidia</taxon>
        <taxon>Eucoccidiorida</taxon>
        <taxon>Eimeriorina</taxon>
        <taxon>Cryptosporidiidae</taxon>
        <taxon>Cryptosporidium</taxon>
    </lineage>
</organism>